<feature type="region of interest" description="Disordered" evidence="1">
    <location>
        <begin position="96"/>
        <end position="118"/>
    </location>
</feature>
<dbReference type="EMBL" id="JAHIBW010000031">
    <property type="protein sequence ID" value="KAG7295349.1"/>
    <property type="molecule type" value="Genomic_DNA"/>
</dbReference>
<organism evidence="3 4">
    <name type="scientific">Plutella xylostella</name>
    <name type="common">Diamondback moth</name>
    <name type="synonym">Plutella maculipennis</name>
    <dbReference type="NCBI Taxonomy" id="51655"/>
    <lineage>
        <taxon>Eukaryota</taxon>
        <taxon>Metazoa</taxon>
        <taxon>Ecdysozoa</taxon>
        <taxon>Arthropoda</taxon>
        <taxon>Hexapoda</taxon>
        <taxon>Insecta</taxon>
        <taxon>Pterygota</taxon>
        <taxon>Neoptera</taxon>
        <taxon>Endopterygota</taxon>
        <taxon>Lepidoptera</taxon>
        <taxon>Glossata</taxon>
        <taxon>Ditrysia</taxon>
        <taxon>Yponomeutoidea</taxon>
        <taxon>Plutellidae</taxon>
        <taxon>Plutella</taxon>
    </lineage>
</organism>
<protein>
    <submittedName>
        <fullName evidence="3">Uncharacterized protein</fullName>
    </submittedName>
</protein>
<gene>
    <name evidence="3" type="ORF">JYU34_022371</name>
</gene>
<sequence>MAAPSIFIFLLCLSPIYGEHIDDPSYSMTPINMTLPLPLDKVLLGFEIVPLTERYEEFDKYKGEDQIIIRDQDALIPRLTQGPRLKRATNSLIFRHKKPTPQPRRRAKSTARRNVHHKNPKVENVHFNIYVPQRFMKNDTIKCKYV</sequence>
<reference evidence="3 4" key="1">
    <citation type="submission" date="2021-06" db="EMBL/GenBank/DDBJ databases">
        <title>A haploid diamondback moth (Plutella xylostella L.) genome assembly resolves 31 chromosomes and identifies a diamide resistance mutation.</title>
        <authorList>
            <person name="Ward C.M."/>
            <person name="Perry K.D."/>
            <person name="Baker G."/>
            <person name="Powis K."/>
            <person name="Heckel D.G."/>
            <person name="Baxter S.W."/>
        </authorList>
    </citation>
    <scope>NUCLEOTIDE SEQUENCE [LARGE SCALE GENOMIC DNA]</scope>
    <source>
        <strain evidence="3 4">LV</strain>
        <tissue evidence="3">Single pupa</tissue>
    </source>
</reference>
<keyword evidence="2" id="KW-0732">Signal</keyword>
<evidence type="ECO:0000256" key="2">
    <source>
        <dbReference type="SAM" id="SignalP"/>
    </source>
</evidence>
<name>A0ABQ7PQT6_PLUXY</name>
<evidence type="ECO:0000313" key="4">
    <source>
        <dbReference type="Proteomes" id="UP000823941"/>
    </source>
</evidence>
<evidence type="ECO:0000313" key="3">
    <source>
        <dbReference type="EMBL" id="KAG7295349.1"/>
    </source>
</evidence>
<comment type="caution">
    <text evidence="3">The sequence shown here is derived from an EMBL/GenBank/DDBJ whole genome shotgun (WGS) entry which is preliminary data.</text>
</comment>
<feature type="signal peptide" evidence="2">
    <location>
        <begin position="1"/>
        <end position="18"/>
    </location>
</feature>
<accession>A0ABQ7PQT6</accession>
<keyword evidence="4" id="KW-1185">Reference proteome</keyword>
<proteinExistence type="predicted"/>
<feature type="chain" id="PRO_5046574218" evidence="2">
    <location>
        <begin position="19"/>
        <end position="146"/>
    </location>
</feature>
<evidence type="ECO:0000256" key="1">
    <source>
        <dbReference type="SAM" id="MobiDB-lite"/>
    </source>
</evidence>
<dbReference type="Proteomes" id="UP000823941">
    <property type="component" value="Chromosome 31"/>
</dbReference>